<dbReference type="SUPFAM" id="SSF53474">
    <property type="entry name" value="alpha/beta-Hydrolases"/>
    <property type="match status" value="1"/>
</dbReference>
<gene>
    <name evidence="2" type="ORF">Gasu_56300</name>
</gene>
<accession>M2VU61</accession>
<proteinExistence type="predicted"/>
<dbReference type="OMA" id="HWCYWEK"/>
<keyword evidence="2" id="KW-0575">Peroxidase</keyword>
<dbReference type="PANTHER" id="PTHR46438">
    <property type="entry name" value="ALPHA/BETA-HYDROLASES SUPERFAMILY PROTEIN"/>
    <property type="match status" value="1"/>
</dbReference>
<keyword evidence="3" id="KW-1185">Reference proteome</keyword>
<dbReference type="Gramene" id="EME26731">
    <property type="protein sequence ID" value="EME26731"/>
    <property type="gene ID" value="Gasu_56300"/>
</dbReference>
<dbReference type="GeneID" id="17085687"/>
<dbReference type="RefSeq" id="XP_005703251.1">
    <property type="nucleotide sequence ID" value="XM_005703194.1"/>
</dbReference>
<dbReference type="PANTHER" id="PTHR46438:SF11">
    <property type="entry name" value="LIPASE-RELATED"/>
    <property type="match status" value="1"/>
</dbReference>
<dbReference type="Pfam" id="PF00561">
    <property type="entry name" value="Abhydrolase_1"/>
    <property type="match status" value="1"/>
</dbReference>
<dbReference type="EMBL" id="KB454543">
    <property type="protein sequence ID" value="EME26731.1"/>
    <property type="molecule type" value="Genomic_DNA"/>
</dbReference>
<dbReference type="KEGG" id="gsl:Gasu_56300"/>
<feature type="domain" description="AB hydrolase-1" evidence="1">
    <location>
        <begin position="30"/>
        <end position="270"/>
    </location>
</feature>
<dbReference type="InterPro" id="IPR000073">
    <property type="entry name" value="AB_hydrolase_1"/>
</dbReference>
<dbReference type="OrthoDB" id="7130006at2759"/>
<dbReference type="GO" id="GO:0016691">
    <property type="term" value="F:chloride peroxidase activity"/>
    <property type="evidence" value="ECO:0007669"/>
    <property type="project" value="UniProtKB-EC"/>
</dbReference>
<dbReference type="EC" id="1.11.1.10" evidence="2"/>
<dbReference type="Proteomes" id="UP000030680">
    <property type="component" value="Unassembled WGS sequence"/>
</dbReference>
<dbReference type="PRINTS" id="PR00111">
    <property type="entry name" value="ABHYDROLASE"/>
</dbReference>
<evidence type="ECO:0000313" key="3">
    <source>
        <dbReference type="Proteomes" id="UP000030680"/>
    </source>
</evidence>
<dbReference type="STRING" id="130081.M2VU61"/>
<dbReference type="eggNOG" id="KOG1454">
    <property type="taxonomic scope" value="Eukaryota"/>
</dbReference>
<organism evidence="2 3">
    <name type="scientific">Galdieria sulphuraria</name>
    <name type="common">Red alga</name>
    <dbReference type="NCBI Taxonomy" id="130081"/>
    <lineage>
        <taxon>Eukaryota</taxon>
        <taxon>Rhodophyta</taxon>
        <taxon>Bangiophyceae</taxon>
        <taxon>Galdieriales</taxon>
        <taxon>Galdieriaceae</taxon>
        <taxon>Galdieria</taxon>
    </lineage>
</organism>
<keyword evidence="2" id="KW-0560">Oxidoreductase</keyword>
<evidence type="ECO:0000259" key="1">
    <source>
        <dbReference type="Pfam" id="PF00561"/>
    </source>
</evidence>
<sequence length="290" mass="32567">MTLSSTEDLQQFTTSDGVKISYVVQGSGRPIVLLHGWSGSHKSFSKNVPVLSQSFKVIAPDLRGHGASDKPKHGFHVARLAADLNELLDHLSIDKDGSKSGLVVLGCSLGAAVIWSFVELFSCKRLGAGIFVDQSPYQLQSFDGSWKLGSKTLPDYASLVHLQAALKMQPDAVFSQMIHDCLFREPSKKEMEYFVSISKEADAYFLGKLMEDHAQLDWRSTLPLLQCPCLVIYGVQSKIFPEDAALYLADKLPRKMLQEFKFAGHWPYYEMPERFNDVVNDFIRNRMQQL</sequence>
<reference evidence="3" key="1">
    <citation type="journal article" date="2013" name="Science">
        <title>Gene transfer from bacteria and archaea facilitated evolution of an extremophilic eukaryote.</title>
        <authorList>
            <person name="Schonknecht G."/>
            <person name="Chen W.H."/>
            <person name="Ternes C.M."/>
            <person name="Barbier G.G."/>
            <person name="Shrestha R.P."/>
            <person name="Stanke M."/>
            <person name="Brautigam A."/>
            <person name="Baker B.J."/>
            <person name="Banfield J.F."/>
            <person name="Garavito R.M."/>
            <person name="Carr K."/>
            <person name="Wilkerson C."/>
            <person name="Rensing S.A."/>
            <person name="Gagneul D."/>
            <person name="Dickenson N.E."/>
            <person name="Oesterhelt C."/>
            <person name="Lercher M.J."/>
            <person name="Weber A.P."/>
        </authorList>
    </citation>
    <scope>NUCLEOTIDE SEQUENCE [LARGE SCALE GENOMIC DNA]</scope>
    <source>
        <strain evidence="3">074W</strain>
    </source>
</reference>
<dbReference type="AlphaFoldDB" id="M2VU61"/>
<name>M2VU61_GALSU</name>
<protein>
    <submittedName>
        <fullName evidence="2">Chloride peroxidase</fullName>
        <ecNumber evidence="2">1.11.1.10</ecNumber>
    </submittedName>
</protein>
<evidence type="ECO:0000313" key="2">
    <source>
        <dbReference type="EMBL" id="EME26731.1"/>
    </source>
</evidence>
<dbReference type="InterPro" id="IPR029058">
    <property type="entry name" value="AB_hydrolase_fold"/>
</dbReference>
<dbReference type="Gene3D" id="3.40.50.1820">
    <property type="entry name" value="alpha/beta hydrolase"/>
    <property type="match status" value="1"/>
</dbReference>